<dbReference type="Pfam" id="PF05795">
    <property type="entry name" value="Plasmodium_Vir"/>
    <property type="match status" value="1"/>
</dbReference>
<sequence>MKNNPDKYCTNLNYIIDFIVQAIYNLNEFDRIGWTHKIQKISQNILPKHTLQVCTRNLNNYENNYLFFKKLMLDLCEDIEYIKKKKFSRKYSDCPIIISRLKHRKLILMDFFFTLTNRSIFELDDVCSIDFIHKNISSLKCNEIERQPNTTGAPKLWRITTSSSADRENPSREERIIRNPEEKASGKTNEQALETDALQNPGHDDDLNELEPVDPIPEDLTINLPVNDDPPKLDTTYAAASLAGISLFGTILYKYGPFRNRLNSGRGAMNGSNIFPLDNSVYDANLMNNFEYLQTGIPNDEYQLGYGSITDY</sequence>
<name>A0A1G4E5S5_PLAVI</name>
<accession>A0A1G4E5S5</accession>
<dbReference type="VEuPathDB" id="PlasmoDB:PVW1_100006900"/>
<evidence type="ECO:0000313" key="2">
    <source>
        <dbReference type="EMBL" id="SCA60810.1"/>
    </source>
</evidence>
<proteinExistence type="predicted"/>
<dbReference type="AlphaFoldDB" id="A0A1G4E5S5"/>
<organism evidence="2 3">
    <name type="scientific">Plasmodium vivax</name>
    <name type="common">malaria parasite P. vivax</name>
    <dbReference type="NCBI Taxonomy" id="5855"/>
    <lineage>
        <taxon>Eukaryota</taxon>
        <taxon>Sar</taxon>
        <taxon>Alveolata</taxon>
        <taxon>Apicomplexa</taxon>
        <taxon>Aconoidasida</taxon>
        <taxon>Haemosporida</taxon>
        <taxon>Plasmodiidae</taxon>
        <taxon>Plasmodium</taxon>
        <taxon>Plasmodium (Plasmodium)</taxon>
    </lineage>
</organism>
<feature type="region of interest" description="Disordered" evidence="1">
    <location>
        <begin position="152"/>
        <end position="190"/>
    </location>
</feature>
<dbReference type="VEuPathDB" id="PlasmoDB:PVP01_0735400"/>
<evidence type="ECO:0000256" key="1">
    <source>
        <dbReference type="SAM" id="MobiDB-lite"/>
    </source>
</evidence>
<evidence type="ECO:0000313" key="3">
    <source>
        <dbReference type="Proteomes" id="UP000305196"/>
    </source>
</evidence>
<gene>
    <name evidence="2" type="ORF">PVC01_000124600</name>
</gene>
<protein>
    <submittedName>
        <fullName evidence="2">VIR protein</fullName>
    </submittedName>
</protein>
<dbReference type="Proteomes" id="UP000305196">
    <property type="component" value="Unassembled WGS sequence"/>
</dbReference>
<dbReference type="InterPro" id="IPR008780">
    <property type="entry name" value="Plasmodium_Vir"/>
</dbReference>
<dbReference type="VEuPathDB" id="PlasmoDB:PVX_104690"/>
<feature type="compositionally biased region" description="Basic and acidic residues" evidence="1">
    <location>
        <begin position="165"/>
        <end position="185"/>
    </location>
</feature>
<reference evidence="2 3" key="1">
    <citation type="submission" date="2016-07" db="EMBL/GenBank/DDBJ databases">
        <authorList>
            <consortium name="Pathogen Informatics"/>
        </authorList>
    </citation>
    <scope>NUCLEOTIDE SEQUENCE [LARGE SCALE GENOMIC DNA]</scope>
</reference>
<dbReference type="EMBL" id="FLYI01000503">
    <property type="protein sequence ID" value="SCA60810.1"/>
    <property type="molecule type" value="Genomic_DNA"/>
</dbReference>